<dbReference type="PANTHER" id="PTHR40590">
    <property type="entry name" value="CYTOPLASMIC PROTEIN-RELATED"/>
    <property type="match status" value="1"/>
</dbReference>
<dbReference type="PANTHER" id="PTHR40590:SF1">
    <property type="entry name" value="CYTOPLASMIC PROTEIN"/>
    <property type="match status" value="1"/>
</dbReference>
<dbReference type="CDD" id="cd14789">
    <property type="entry name" value="Tiki"/>
    <property type="match status" value="1"/>
</dbReference>
<keyword evidence="2" id="KW-1185">Reference proteome</keyword>
<reference evidence="1 2" key="1">
    <citation type="submission" date="2019-06" db="EMBL/GenBank/DDBJ databases">
        <title>A novel bacterium of genus Pontibacter, isolated from marine sediment.</title>
        <authorList>
            <person name="Huang H."/>
            <person name="Mo K."/>
            <person name="Hu Y."/>
        </authorList>
    </citation>
    <scope>NUCLEOTIDE SEQUENCE [LARGE SCALE GENOMIC DNA]</scope>
    <source>
        <strain evidence="1 2">HB172049</strain>
    </source>
</reference>
<dbReference type="RefSeq" id="WP_140621392.1">
    <property type="nucleotide sequence ID" value="NZ_VFRQ01000004.1"/>
</dbReference>
<dbReference type="PROSITE" id="PS51257">
    <property type="entry name" value="PROKAR_LIPOPROTEIN"/>
    <property type="match status" value="1"/>
</dbReference>
<proteinExistence type="predicted"/>
<dbReference type="InterPro" id="IPR002816">
    <property type="entry name" value="TraB/PrgY/GumN_fam"/>
</dbReference>
<dbReference type="EMBL" id="VFRQ01000004">
    <property type="protein sequence ID" value="TPE44501.1"/>
    <property type="molecule type" value="Genomic_DNA"/>
</dbReference>
<dbReference type="AlphaFoldDB" id="A0A501WBC6"/>
<dbReference type="OrthoDB" id="9798714at2"/>
<protein>
    <submittedName>
        <fullName evidence="1">TraB/GumN family protein</fullName>
    </submittedName>
</protein>
<accession>A0A501WBC6</accession>
<name>A0A501WBC6_9BACT</name>
<dbReference type="InterPro" id="IPR047111">
    <property type="entry name" value="YbaP-like"/>
</dbReference>
<organism evidence="1 2">
    <name type="scientific">Pontibacter mangrovi</name>
    <dbReference type="NCBI Taxonomy" id="2589816"/>
    <lineage>
        <taxon>Bacteria</taxon>
        <taxon>Pseudomonadati</taxon>
        <taxon>Bacteroidota</taxon>
        <taxon>Cytophagia</taxon>
        <taxon>Cytophagales</taxon>
        <taxon>Hymenobacteraceae</taxon>
        <taxon>Pontibacter</taxon>
    </lineage>
</organism>
<evidence type="ECO:0000313" key="2">
    <source>
        <dbReference type="Proteomes" id="UP000316727"/>
    </source>
</evidence>
<sequence>MKKIPFLLWWVVLLVFSCSTERETKSGIFWKITSNDGNESFLYGTMHEYPEGRIAVSKKVLSALRTCKTLALERDLKNVEDQRIFLQNDKHKVDLKANQVIASRYNLKSMEGELVSVANSNNIKIRGLETAKELLDVLDKVPHRYESQTEEQTIEHYEQLINIYNSELIDYFADEFLVKEFGDETRKLVVNQRTLNWLDDIEGLVKEDKTFIAVGMGHLGGKNGLLNLLKNKGYKLERIRL</sequence>
<gene>
    <name evidence="1" type="ORF">FJM65_10205</name>
</gene>
<evidence type="ECO:0000313" key="1">
    <source>
        <dbReference type="EMBL" id="TPE44501.1"/>
    </source>
</evidence>
<dbReference type="Proteomes" id="UP000316727">
    <property type="component" value="Unassembled WGS sequence"/>
</dbReference>
<dbReference type="Pfam" id="PF01963">
    <property type="entry name" value="TraB_PrgY_gumN"/>
    <property type="match status" value="2"/>
</dbReference>
<comment type="caution">
    <text evidence="1">The sequence shown here is derived from an EMBL/GenBank/DDBJ whole genome shotgun (WGS) entry which is preliminary data.</text>
</comment>